<accession>C6H9Y2</accession>
<dbReference type="HOGENOM" id="CLU_2120408_0_0_1"/>
<organism evidence="1 2">
    <name type="scientific">Ajellomyces capsulatus (strain H143)</name>
    <name type="common">Darling's disease fungus</name>
    <name type="synonym">Histoplasma capsulatum</name>
    <dbReference type="NCBI Taxonomy" id="544712"/>
    <lineage>
        <taxon>Eukaryota</taxon>
        <taxon>Fungi</taxon>
        <taxon>Dikarya</taxon>
        <taxon>Ascomycota</taxon>
        <taxon>Pezizomycotina</taxon>
        <taxon>Eurotiomycetes</taxon>
        <taxon>Eurotiomycetidae</taxon>
        <taxon>Onygenales</taxon>
        <taxon>Ajellomycetaceae</taxon>
        <taxon>Histoplasma</taxon>
    </lineage>
</organism>
<dbReference type="VEuPathDB" id="FungiDB:HCDG_03013"/>
<dbReference type="Proteomes" id="UP000002624">
    <property type="component" value="Unassembled WGS sequence"/>
</dbReference>
<gene>
    <name evidence="1" type="ORF">HCDG_03013</name>
</gene>
<dbReference type="AlphaFoldDB" id="C6H9Y2"/>
<dbReference type="EMBL" id="GG692421">
    <property type="protein sequence ID" value="EER43115.1"/>
    <property type="molecule type" value="Genomic_DNA"/>
</dbReference>
<reference evidence="2" key="1">
    <citation type="submission" date="2009-05" db="EMBL/GenBank/DDBJ databases">
        <title>The genome sequence of Ajellomyces capsulatus strain H143.</title>
        <authorList>
            <person name="Champion M."/>
            <person name="Cuomo C.A."/>
            <person name="Ma L.-J."/>
            <person name="Henn M.R."/>
            <person name="Sil A."/>
            <person name="Goldman B."/>
            <person name="Young S.K."/>
            <person name="Kodira C.D."/>
            <person name="Zeng Q."/>
            <person name="Koehrsen M."/>
            <person name="Alvarado L."/>
            <person name="Berlin A.M."/>
            <person name="Borenstein D."/>
            <person name="Chen Z."/>
            <person name="Engels R."/>
            <person name="Freedman E."/>
            <person name="Gellesch M."/>
            <person name="Goldberg J."/>
            <person name="Griggs A."/>
            <person name="Gujja S."/>
            <person name="Heiman D.I."/>
            <person name="Hepburn T.A."/>
            <person name="Howarth C."/>
            <person name="Jen D."/>
            <person name="Larson L."/>
            <person name="Lewis B."/>
            <person name="Mehta T."/>
            <person name="Park D."/>
            <person name="Pearson M."/>
            <person name="Roberts A."/>
            <person name="Saif S."/>
            <person name="Shea T.D."/>
            <person name="Shenoy N."/>
            <person name="Sisk P."/>
            <person name="Stolte C."/>
            <person name="Sykes S."/>
            <person name="Walk T."/>
            <person name="White J."/>
            <person name="Yandava C."/>
            <person name="Klein B."/>
            <person name="McEwen J.G."/>
            <person name="Puccia R."/>
            <person name="Goldman G.H."/>
            <person name="Felipe M.S."/>
            <person name="Nino-Vega G."/>
            <person name="San-Blas G."/>
            <person name="Taylor J.W."/>
            <person name="Mendoza L."/>
            <person name="Galagan J.E."/>
            <person name="Nusbaum C."/>
            <person name="Birren B.W."/>
        </authorList>
    </citation>
    <scope>NUCLEOTIDE SEQUENCE [LARGE SCALE GENOMIC DNA]</scope>
    <source>
        <strain evidence="2">H143</strain>
    </source>
</reference>
<evidence type="ECO:0000313" key="2">
    <source>
        <dbReference type="Proteomes" id="UP000002624"/>
    </source>
</evidence>
<name>C6H9Y2_AJECH</name>
<protein>
    <submittedName>
        <fullName evidence="1">Uncharacterized protein</fullName>
    </submittedName>
</protein>
<proteinExistence type="predicted"/>
<evidence type="ECO:0000313" key="1">
    <source>
        <dbReference type="EMBL" id="EER43115.1"/>
    </source>
</evidence>
<sequence>MESFHTFPPQTLTKSSLLGSLATLLSPPELMTLIEEERKISHKTHIAVCKWAVHLIFSKLSNILGVMAAKPFTFDLLPDFTIGVWLPSLPKIPVHLLSDPSRNQLSSLLKCDGC</sequence>